<feature type="compositionally biased region" description="Polar residues" evidence="5">
    <location>
        <begin position="298"/>
        <end position="318"/>
    </location>
</feature>
<feature type="region of interest" description="Disordered" evidence="5">
    <location>
        <begin position="1"/>
        <end position="66"/>
    </location>
</feature>
<dbReference type="OrthoDB" id="79252at2759"/>
<dbReference type="InterPro" id="IPR011011">
    <property type="entry name" value="Znf_FYVE_PHD"/>
</dbReference>
<feature type="compositionally biased region" description="Polar residues" evidence="5">
    <location>
        <begin position="562"/>
        <end position="572"/>
    </location>
</feature>
<evidence type="ECO:0000256" key="5">
    <source>
        <dbReference type="SAM" id="MobiDB-lite"/>
    </source>
</evidence>
<accession>A0A8H7QBM5</accession>
<dbReference type="Gene3D" id="3.30.40.10">
    <property type="entry name" value="Zinc/RING finger domain, C3HC4 (zinc finger)"/>
    <property type="match status" value="1"/>
</dbReference>
<feature type="region of interest" description="Disordered" evidence="5">
    <location>
        <begin position="480"/>
        <end position="609"/>
    </location>
</feature>
<feature type="compositionally biased region" description="Basic and acidic residues" evidence="5">
    <location>
        <begin position="258"/>
        <end position="271"/>
    </location>
</feature>
<evidence type="ECO:0000256" key="1">
    <source>
        <dbReference type="ARBA" id="ARBA00022723"/>
    </source>
</evidence>
<feature type="compositionally biased region" description="Basic and acidic residues" evidence="5">
    <location>
        <begin position="480"/>
        <end position="493"/>
    </location>
</feature>
<evidence type="ECO:0000313" key="7">
    <source>
        <dbReference type="EMBL" id="KAG2189416.1"/>
    </source>
</evidence>
<dbReference type="PANTHER" id="PTHR46462:SF3">
    <property type="entry name" value="UPSET, ISOFORM A"/>
    <property type="match status" value="1"/>
</dbReference>
<reference evidence="7" key="1">
    <citation type="submission" date="2020-12" db="EMBL/GenBank/DDBJ databases">
        <title>Metabolic potential, ecology and presence of endohyphal bacteria is reflected in genomic diversity of Mucoromycotina.</title>
        <authorList>
            <person name="Muszewska A."/>
            <person name="Okrasinska A."/>
            <person name="Steczkiewicz K."/>
            <person name="Drgas O."/>
            <person name="Orlowska M."/>
            <person name="Perlinska-Lenart U."/>
            <person name="Aleksandrzak-Piekarczyk T."/>
            <person name="Szatraj K."/>
            <person name="Zielenkiewicz U."/>
            <person name="Pilsyk S."/>
            <person name="Malc E."/>
            <person name="Mieczkowski P."/>
            <person name="Kruszewska J.S."/>
            <person name="Biernat P."/>
            <person name="Pawlowska J."/>
        </authorList>
    </citation>
    <scope>NUCLEOTIDE SEQUENCE</scope>
    <source>
        <strain evidence="7">WA0000051536</strain>
    </source>
</reference>
<feature type="compositionally biased region" description="Low complexity" evidence="5">
    <location>
        <begin position="395"/>
        <end position="413"/>
    </location>
</feature>
<dbReference type="AlphaFoldDB" id="A0A8H7QBM5"/>
<feature type="region of interest" description="Disordered" evidence="5">
    <location>
        <begin position="646"/>
        <end position="694"/>
    </location>
</feature>
<proteinExistence type="predicted"/>
<dbReference type="Pfam" id="PF20826">
    <property type="entry name" value="PHD_5"/>
    <property type="match status" value="1"/>
</dbReference>
<keyword evidence="4" id="KW-0156">Chromatin regulator</keyword>
<feature type="compositionally biased region" description="Basic and acidic residues" evidence="5">
    <location>
        <begin position="284"/>
        <end position="297"/>
    </location>
</feature>
<dbReference type="CDD" id="cd15550">
    <property type="entry name" value="PHD_MLL5"/>
    <property type="match status" value="1"/>
</dbReference>
<protein>
    <recommendedName>
        <fullName evidence="6">Zinc finger PHD-type domain-containing protein</fullName>
    </recommendedName>
</protein>
<feature type="compositionally biased region" description="Basic and acidic residues" evidence="5">
    <location>
        <begin position="574"/>
        <end position="584"/>
    </location>
</feature>
<evidence type="ECO:0000256" key="3">
    <source>
        <dbReference type="ARBA" id="ARBA00022833"/>
    </source>
</evidence>
<organism evidence="7 8">
    <name type="scientific">Umbelopsis vinacea</name>
    <dbReference type="NCBI Taxonomy" id="44442"/>
    <lineage>
        <taxon>Eukaryota</taxon>
        <taxon>Fungi</taxon>
        <taxon>Fungi incertae sedis</taxon>
        <taxon>Mucoromycota</taxon>
        <taxon>Mucoromycotina</taxon>
        <taxon>Umbelopsidomycetes</taxon>
        <taxon>Umbelopsidales</taxon>
        <taxon>Umbelopsidaceae</taxon>
        <taxon>Umbelopsis</taxon>
    </lineage>
</organism>
<dbReference type="GO" id="GO:0034967">
    <property type="term" value="C:Set3 complex"/>
    <property type="evidence" value="ECO:0007669"/>
    <property type="project" value="TreeGrafter"/>
</dbReference>
<feature type="compositionally biased region" description="Acidic residues" evidence="5">
    <location>
        <begin position="346"/>
        <end position="357"/>
    </location>
</feature>
<evidence type="ECO:0000313" key="8">
    <source>
        <dbReference type="Proteomes" id="UP000612746"/>
    </source>
</evidence>
<feature type="domain" description="Zinc finger PHD-type" evidence="6">
    <location>
        <begin position="72"/>
        <end position="116"/>
    </location>
</feature>
<dbReference type="PANTHER" id="PTHR46462">
    <property type="entry name" value="UPSET, ISOFORM A"/>
    <property type="match status" value="1"/>
</dbReference>
<dbReference type="InterPro" id="IPR019786">
    <property type="entry name" value="Zinc_finger_PHD-type_CS"/>
</dbReference>
<dbReference type="Proteomes" id="UP000612746">
    <property type="component" value="Unassembled WGS sequence"/>
</dbReference>
<dbReference type="SUPFAM" id="SSF57903">
    <property type="entry name" value="FYVE/PHD zinc finger"/>
    <property type="match status" value="1"/>
</dbReference>
<comment type="caution">
    <text evidence="7">The sequence shown here is derived from an EMBL/GenBank/DDBJ whole genome shotgun (WGS) entry which is preliminary data.</text>
</comment>
<feature type="region of interest" description="Disordered" evidence="5">
    <location>
        <begin position="706"/>
        <end position="733"/>
    </location>
</feature>
<sequence length="733" mass="79797">MSSVKPHLHAQKPNLPVARHRSNTAGSSSSSTASTTSVDLDPAVVSDSPSKISFKEADSNSQDPPVDTGTIRCICRISDDDGFTIQCDKCLVWQHAFCVDIDKHNIPDQYLCDMCDPRPRYFNVKKAIEHQVRRSQAERKAEQEERRGGKRNVSPSGSNHRKKHSASADDIGVKRRKRSDGGDKTHPKRSASFGLKRKASDDTTEMWESALKQALSSALNKSDNDSVISGPDKKQKTGYVTITKYENSRESSPLTPRTVEHASRFDSDELTIKPAGKQSPTFKAEMKQEEPKSDQEKASTISISTRKLSADSTESINVTSPSPTRATPPPHIAFSSAGQENSANESGDENVDIDGDVQMDPVSTHSPTSARSKVNHRKERPPSGKLSGDDDTGFASSLSSADEASDTDSASFSRTNGQVALSKVTLAKYRIRSITTDEDGSHKLFKRKPKSLPLNLPCKKLWMRNYLKESENAMVATKKAEEEAAAQAKKEPTPEVTPTDIMQEDEPMVDIVVDDKKESPEPALPSPPHQETEDPDPLDEHDIFSDNESTASTVPADDLDQSFLSTDPISDPTTETHVEEVKEVTEEDDHPPAVLSPPALESIDNVESTKEDMTVVVNEPLDDTNASTEEITTTHGEEIEQASHLQNAAIASESDQESHPQVIETNETDPISLAPVDADQESQPQSQGGPKVVRLSVKEYLSKRAAAAQLGEEPTSDEKASSGDESSAVPDAS</sequence>
<feature type="compositionally biased region" description="Basic residues" evidence="5">
    <location>
        <begin position="1"/>
        <end position="10"/>
    </location>
</feature>
<keyword evidence="2" id="KW-0863">Zinc-finger</keyword>
<keyword evidence="3" id="KW-0862">Zinc</keyword>
<evidence type="ECO:0000259" key="6">
    <source>
        <dbReference type="SMART" id="SM00249"/>
    </source>
</evidence>
<feature type="compositionally biased region" description="Polar residues" evidence="5">
    <location>
        <begin position="336"/>
        <end position="345"/>
    </location>
</feature>
<feature type="compositionally biased region" description="Polar residues" evidence="5">
    <location>
        <begin position="361"/>
        <end position="372"/>
    </location>
</feature>
<feature type="region of interest" description="Disordered" evidence="5">
    <location>
        <begin position="244"/>
        <end position="417"/>
    </location>
</feature>
<dbReference type="SMART" id="SM00249">
    <property type="entry name" value="PHD"/>
    <property type="match status" value="1"/>
</dbReference>
<feature type="region of interest" description="Disordered" evidence="5">
    <location>
        <begin position="130"/>
        <end position="201"/>
    </location>
</feature>
<evidence type="ECO:0000256" key="4">
    <source>
        <dbReference type="ARBA" id="ARBA00022853"/>
    </source>
</evidence>
<evidence type="ECO:0000256" key="2">
    <source>
        <dbReference type="ARBA" id="ARBA00022771"/>
    </source>
</evidence>
<dbReference type="GO" id="GO:0006325">
    <property type="term" value="P:chromatin organization"/>
    <property type="evidence" value="ECO:0007669"/>
    <property type="project" value="UniProtKB-KW"/>
</dbReference>
<dbReference type="EMBL" id="JAEPRA010000001">
    <property type="protein sequence ID" value="KAG2189416.1"/>
    <property type="molecule type" value="Genomic_DNA"/>
</dbReference>
<keyword evidence="1" id="KW-0479">Metal-binding</keyword>
<keyword evidence="8" id="KW-1185">Reference proteome</keyword>
<feature type="compositionally biased region" description="Basic and acidic residues" evidence="5">
    <location>
        <begin position="130"/>
        <end position="147"/>
    </location>
</feature>
<dbReference type="GO" id="GO:0006355">
    <property type="term" value="P:regulation of DNA-templated transcription"/>
    <property type="evidence" value="ECO:0007669"/>
    <property type="project" value="TreeGrafter"/>
</dbReference>
<dbReference type="GO" id="GO:0008270">
    <property type="term" value="F:zinc ion binding"/>
    <property type="evidence" value="ECO:0007669"/>
    <property type="project" value="UniProtKB-KW"/>
</dbReference>
<gene>
    <name evidence="7" type="ORF">INT44_004558</name>
</gene>
<feature type="compositionally biased region" description="Low complexity" evidence="5">
    <location>
        <begin position="23"/>
        <end position="37"/>
    </location>
</feature>
<dbReference type="InterPro" id="IPR013083">
    <property type="entry name" value="Znf_RING/FYVE/PHD"/>
</dbReference>
<dbReference type="InterPro" id="IPR001965">
    <property type="entry name" value="Znf_PHD"/>
</dbReference>
<dbReference type="PROSITE" id="PS01359">
    <property type="entry name" value="ZF_PHD_1"/>
    <property type="match status" value="1"/>
</dbReference>
<name>A0A8H7QBM5_9FUNG</name>
<dbReference type="GO" id="GO:0070210">
    <property type="term" value="C:Rpd3L-Expanded complex"/>
    <property type="evidence" value="ECO:0007669"/>
    <property type="project" value="TreeGrafter"/>
</dbReference>